<feature type="region of interest" description="Disordered" evidence="1">
    <location>
        <begin position="1"/>
        <end position="25"/>
    </location>
</feature>
<dbReference type="Pfam" id="PF00300">
    <property type="entry name" value="His_Phos_1"/>
    <property type="match status" value="1"/>
</dbReference>
<dbReference type="CDD" id="cd07067">
    <property type="entry name" value="HP_PGM_like"/>
    <property type="match status" value="1"/>
</dbReference>
<accession>A0A2W5Z0L1</accession>
<dbReference type="SUPFAM" id="SSF53254">
    <property type="entry name" value="Phosphoglycerate mutase-like"/>
    <property type="match status" value="1"/>
</dbReference>
<evidence type="ECO:0008006" key="4">
    <source>
        <dbReference type="Google" id="ProtNLM"/>
    </source>
</evidence>
<dbReference type="Gene3D" id="3.40.50.1240">
    <property type="entry name" value="Phosphoglycerate mutase-like"/>
    <property type="match status" value="1"/>
</dbReference>
<evidence type="ECO:0000313" key="3">
    <source>
        <dbReference type="Proteomes" id="UP000248724"/>
    </source>
</evidence>
<dbReference type="EMBL" id="QHBU01000289">
    <property type="protein sequence ID" value="PZR77667.1"/>
    <property type="molecule type" value="Genomic_DNA"/>
</dbReference>
<dbReference type="SMART" id="SM00855">
    <property type="entry name" value="PGAM"/>
    <property type="match status" value="1"/>
</dbReference>
<name>A0A2W5Z0L1_9BACT</name>
<protein>
    <recommendedName>
        <fullName evidence="4">Histidine phosphatase family protein</fullName>
    </recommendedName>
</protein>
<feature type="compositionally biased region" description="Gly residues" evidence="1">
    <location>
        <begin position="1"/>
        <end position="10"/>
    </location>
</feature>
<dbReference type="AlphaFoldDB" id="A0A2W5Z0L1"/>
<sequence>MRPRGRGAGGRVRRTAGSVADGARRAPRWRDYPGLVAARGGGDERRVVHRRRVGRAGASQRSPSVQGVARRMGEDLTLAELAMAAQLIHVVRHAHAGERSAWTHDDDLRPLSDRGCIQAERLATTLSATPPLVIYSSPSLRCIATVLPLAHAQRLPLSTLGVLYEGGSATAMLERLAKERSPVVVVCTHGDVLADLLELIAASGVQLAATRAEKGSTWTIEVDDGRITAARYAPPP</sequence>
<dbReference type="Proteomes" id="UP000248724">
    <property type="component" value="Unassembled WGS sequence"/>
</dbReference>
<dbReference type="InterPro" id="IPR029033">
    <property type="entry name" value="His_PPase_superfam"/>
</dbReference>
<reference evidence="2 3" key="1">
    <citation type="journal article" date="2017" name="Nature">
        <title>Atmospheric trace gases support primary production in Antarctic desert surface soil.</title>
        <authorList>
            <person name="Ji M."/>
            <person name="Greening C."/>
            <person name="Vanwonterghem I."/>
            <person name="Carere C.R."/>
            <person name="Bay S.K."/>
            <person name="Steen J.A."/>
            <person name="Montgomery K."/>
            <person name="Lines T."/>
            <person name="Beardall J."/>
            <person name="van Dorst J."/>
            <person name="Snape I."/>
            <person name="Stott M.B."/>
            <person name="Hugenholtz P."/>
            <person name="Ferrari B.C."/>
        </authorList>
    </citation>
    <scope>NUCLEOTIDE SEQUENCE [LARGE SCALE GENOMIC DNA]</scope>
    <source>
        <strain evidence="2">RRmetagenome_bin12</strain>
    </source>
</reference>
<gene>
    <name evidence="2" type="ORF">DLM65_15155</name>
</gene>
<evidence type="ECO:0000256" key="1">
    <source>
        <dbReference type="SAM" id="MobiDB-lite"/>
    </source>
</evidence>
<organism evidence="2 3">
    <name type="scientific">Candidatus Aeolococcus gillhamiae</name>
    <dbReference type="NCBI Taxonomy" id="3127015"/>
    <lineage>
        <taxon>Bacteria</taxon>
        <taxon>Bacillati</taxon>
        <taxon>Candidatus Dormiibacterota</taxon>
        <taxon>Candidatus Dormibacteria</taxon>
        <taxon>Candidatus Aeolococcales</taxon>
        <taxon>Candidatus Aeolococcaceae</taxon>
        <taxon>Candidatus Aeolococcus</taxon>
    </lineage>
</organism>
<comment type="caution">
    <text evidence="2">The sequence shown here is derived from an EMBL/GenBank/DDBJ whole genome shotgun (WGS) entry which is preliminary data.</text>
</comment>
<evidence type="ECO:0000313" key="2">
    <source>
        <dbReference type="EMBL" id="PZR77667.1"/>
    </source>
</evidence>
<proteinExistence type="predicted"/>
<dbReference type="InterPro" id="IPR013078">
    <property type="entry name" value="His_Pase_superF_clade-1"/>
</dbReference>